<gene>
    <name evidence="3" type="ORF">EIG79_06420</name>
</gene>
<sequence length="710" mass="78100">MKKLQRLPLAVLISIGLYGIPTESFAACTASGNTITIDTQPCEISATSPTPAINTSQTVTVTSSTDKSTQAQIRVNADLSGNGNALILDSPLGLRYTTQIGYSNAVNIQSDGTAILYNGSELRANSDGINIKNGSAVKGTNYSIQAPNLAKNNMKITVDNSTVEGNIAIKEFEKSGHQIEVKGESTLKGDISGITNINVTSGTLNVKSGQTGANYNKAYLQMKKDTSLNLILEDKNADTLLTTAKIIFNDNSTVKLTLGENVTADDIDGKQLTLFNITEQAQKIPTAEIHIFDKDGTDITDTLKSSRDLPKQDDEWVELVEPGGSIKNRTEGNNLVFEYKKSNEIKIKENSIQNFLDKTSEQSDFIGYILKNSIGVGNEERETFLKQFPKTTQIVSLSRQFLPDLSGADIQSAWVWSEQMRSHIEQRTLAYRHQLPSYEREDGWNLWASSSFAKGKNSTAYDYSLNRYGVHIGMDRQINDEALLGFSFGVNRSTLSNSNVNKNLTYITFMPYMEWKDDFYFAEANLIGGSYSVDSTRSIGNTTATGDYSGFQVGYQVTGGIDTEFRGVSLRPFMSLKQQWFSNSGWKETGSPFALESDTQTYNARHIGAGISLWKRFDLSIGKFVPSFDLQYYKQFGSSQLNGHYRLAGDTTTPQEGILTMNAVGGNQFTTKFNASLDITETLNVSSSLSYNKFGKYNEAAFGVSLSSTF</sequence>
<dbReference type="InterPro" id="IPR036709">
    <property type="entry name" value="Autotransporte_beta_dom_sf"/>
</dbReference>
<dbReference type="PROSITE" id="PS51208">
    <property type="entry name" value="AUTOTRANSPORTER"/>
    <property type="match status" value="1"/>
</dbReference>
<dbReference type="Gene3D" id="2.40.128.130">
    <property type="entry name" value="Autotransporter beta-domain"/>
    <property type="match status" value="1"/>
</dbReference>
<evidence type="ECO:0000256" key="1">
    <source>
        <dbReference type="SAM" id="SignalP"/>
    </source>
</evidence>
<protein>
    <submittedName>
        <fullName evidence="3">Autotransporter outer membrane beta-barrel domain-containing protein</fullName>
    </submittedName>
</protein>
<dbReference type="AlphaFoldDB" id="A0A8B3TCY4"/>
<accession>A0A8B3TCY4</accession>
<keyword evidence="1" id="KW-0732">Signal</keyword>
<evidence type="ECO:0000259" key="2">
    <source>
        <dbReference type="PROSITE" id="PS51208"/>
    </source>
</evidence>
<evidence type="ECO:0000313" key="3">
    <source>
        <dbReference type="EMBL" id="RZN59238.1"/>
    </source>
</evidence>
<dbReference type="SMART" id="SM00869">
    <property type="entry name" value="Autotransporter"/>
    <property type="match status" value="1"/>
</dbReference>
<reference evidence="3 4" key="1">
    <citation type="submission" date="2018-11" db="EMBL/GenBank/DDBJ databases">
        <title>Sequencing Av. paragallinarum serogroups.</title>
        <authorList>
            <person name="Hellmuth J.E."/>
            <person name="Boucher C.E."/>
            <person name="Cason E.D."/>
        </authorList>
    </citation>
    <scope>NUCLEOTIDE SEQUENCE [LARGE SCALE GENOMIC DNA]</scope>
    <source>
        <strain evidence="3 4">SA-3</strain>
    </source>
</reference>
<feature type="chain" id="PRO_5032567307" evidence="1">
    <location>
        <begin position="27"/>
        <end position="710"/>
    </location>
</feature>
<dbReference type="EMBL" id="RQXS01000024">
    <property type="protein sequence ID" value="RZN59238.1"/>
    <property type="molecule type" value="Genomic_DNA"/>
</dbReference>
<dbReference type="Pfam" id="PF03797">
    <property type="entry name" value="Autotransporter"/>
    <property type="match status" value="1"/>
</dbReference>
<dbReference type="RefSeq" id="WP_130238759.1">
    <property type="nucleotide sequence ID" value="NZ_RQXS01000024.1"/>
</dbReference>
<name>A0A8B3TCY4_AVIPA</name>
<dbReference type="Proteomes" id="UP000294229">
    <property type="component" value="Unassembled WGS sequence"/>
</dbReference>
<dbReference type="InterPro" id="IPR005546">
    <property type="entry name" value="Autotransporte_beta"/>
</dbReference>
<proteinExistence type="predicted"/>
<comment type="caution">
    <text evidence="3">The sequence shown here is derived from an EMBL/GenBank/DDBJ whole genome shotgun (WGS) entry which is preliminary data.</text>
</comment>
<dbReference type="SUPFAM" id="SSF103515">
    <property type="entry name" value="Autotransporter"/>
    <property type="match status" value="1"/>
</dbReference>
<evidence type="ECO:0000313" key="4">
    <source>
        <dbReference type="Proteomes" id="UP000294229"/>
    </source>
</evidence>
<organism evidence="3 4">
    <name type="scientific">Avibacterium paragallinarum</name>
    <name type="common">Haemophilus gallinarum</name>
    <dbReference type="NCBI Taxonomy" id="728"/>
    <lineage>
        <taxon>Bacteria</taxon>
        <taxon>Pseudomonadati</taxon>
        <taxon>Pseudomonadota</taxon>
        <taxon>Gammaproteobacteria</taxon>
        <taxon>Pasteurellales</taxon>
        <taxon>Pasteurellaceae</taxon>
        <taxon>Avibacterium</taxon>
    </lineage>
</organism>
<feature type="domain" description="Autotransporter" evidence="2">
    <location>
        <begin position="439"/>
        <end position="710"/>
    </location>
</feature>
<feature type="signal peptide" evidence="1">
    <location>
        <begin position="1"/>
        <end position="26"/>
    </location>
</feature>